<dbReference type="EMBL" id="AJWK01019873">
    <property type="status" value="NOT_ANNOTATED_CDS"/>
    <property type="molecule type" value="Genomic_DNA"/>
</dbReference>
<dbReference type="GO" id="GO:0016614">
    <property type="term" value="F:oxidoreductase activity, acting on CH-OH group of donors"/>
    <property type="evidence" value="ECO:0007669"/>
    <property type="project" value="InterPro"/>
</dbReference>
<dbReference type="Pfam" id="PF05199">
    <property type="entry name" value="GMC_oxred_C"/>
    <property type="match status" value="2"/>
</dbReference>
<feature type="domain" description="Glucose-methanol-choline oxidoreductase N-terminal" evidence="6">
    <location>
        <begin position="601"/>
        <end position="615"/>
    </location>
</feature>
<dbReference type="Gene3D" id="3.30.560.10">
    <property type="entry name" value="Glucose Oxidase, domain 3"/>
    <property type="match status" value="2"/>
</dbReference>
<feature type="domain" description="Glucose-methanol-choline oxidoreductase N-terminal" evidence="6">
    <location>
        <begin position="270"/>
        <end position="284"/>
    </location>
</feature>
<dbReference type="EMBL" id="AJWK01019872">
    <property type="status" value="NOT_ANNOTATED_CDS"/>
    <property type="molecule type" value="Genomic_DNA"/>
</dbReference>
<evidence type="ECO:0000313" key="8">
    <source>
        <dbReference type="Proteomes" id="UP000092461"/>
    </source>
</evidence>
<dbReference type="Pfam" id="PF00732">
    <property type="entry name" value="GMC_oxred_N"/>
    <property type="match status" value="2"/>
</dbReference>
<dbReference type="InterPro" id="IPR036188">
    <property type="entry name" value="FAD/NAD-bd_sf"/>
</dbReference>
<dbReference type="PANTHER" id="PTHR11552">
    <property type="entry name" value="GLUCOSE-METHANOL-CHOLINE GMC OXIDOREDUCTASE"/>
    <property type="match status" value="1"/>
</dbReference>
<dbReference type="InterPro" id="IPR007867">
    <property type="entry name" value="GMC_OxRtase_C"/>
</dbReference>
<keyword evidence="5" id="KW-0472">Membrane</keyword>
<dbReference type="PANTHER" id="PTHR11552:SF147">
    <property type="entry name" value="CHOLINE DEHYDROGENASE, MITOCHONDRIAL"/>
    <property type="match status" value="1"/>
</dbReference>
<keyword evidence="5" id="KW-1133">Transmembrane helix</keyword>
<name>A0A1B0CN73_LUTLO</name>
<dbReference type="Proteomes" id="UP000092461">
    <property type="component" value="Unassembled WGS sequence"/>
</dbReference>
<dbReference type="AlphaFoldDB" id="A0A1B0CN73"/>
<comment type="cofactor">
    <cofactor evidence="1">
        <name>FAD</name>
        <dbReference type="ChEBI" id="CHEBI:57692"/>
    </cofactor>
</comment>
<evidence type="ECO:0000256" key="4">
    <source>
        <dbReference type="ARBA" id="ARBA00022827"/>
    </source>
</evidence>
<dbReference type="Gene3D" id="3.50.50.60">
    <property type="entry name" value="FAD/NAD(P)-binding domain"/>
    <property type="match status" value="2"/>
</dbReference>
<evidence type="ECO:0000259" key="6">
    <source>
        <dbReference type="PROSITE" id="PS00624"/>
    </source>
</evidence>
<protein>
    <recommendedName>
        <fullName evidence="6">Glucose-methanol-choline oxidoreductase N-terminal domain-containing protein</fullName>
    </recommendedName>
</protein>
<accession>A0A1B0CN73</accession>
<organism evidence="7 8">
    <name type="scientific">Lutzomyia longipalpis</name>
    <name type="common">Sand fly</name>
    <dbReference type="NCBI Taxonomy" id="7200"/>
    <lineage>
        <taxon>Eukaryota</taxon>
        <taxon>Metazoa</taxon>
        <taxon>Ecdysozoa</taxon>
        <taxon>Arthropoda</taxon>
        <taxon>Hexapoda</taxon>
        <taxon>Insecta</taxon>
        <taxon>Pterygota</taxon>
        <taxon>Neoptera</taxon>
        <taxon>Endopterygota</taxon>
        <taxon>Diptera</taxon>
        <taxon>Nematocera</taxon>
        <taxon>Psychodoidea</taxon>
        <taxon>Psychodidae</taxon>
        <taxon>Lutzomyia</taxon>
        <taxon>Lutzomyia</taxon>
    </lineage>
</organism>
<dbReference type="VEuPathDB" id="VectorBase:LLONM1_001991"/>
<dbReference type="InterPro" id="IPR000172">
    <property type="entry name" value="GMC_OxRdtase_N"/>
</dbReference>
<dbReference type="EnsemblMetazoa" id="LLOJ006157-RA">
    <property type="protein sequence ID" value="LLOJ006157-PA"/>
    <property type="gene ID" value="LLOJ006157"/>
</dbReference>
<dbReference type="VEuPathDB" id="VectorBase:LLONM1_006441"/>
<evidence type="ECO:0000256" key="1">
    <source>
        <dbReference type="ARBA" id="ARBA00001974"/>
    </source>
</evidence>
<keyword evidence="3" id="KW-0285">Flavoprotein</keyword>
<dbReference type="InterPro" id="IPR012132">
    <property type="entry name" value="GMC_OxRdtase"/>
</dbReference>
<dbReference type="SUPFAM" id="SSF54373">
    <property type="entry name" value="FAD-linked reductases, C-terminal domain"/>
    <property type="match status" value="2"/>
</dbReference>
<comment type="similarity">
    <text evidence="2">Belongs to the GMC oxidoreductase family.</text>
</comment>
<evidence type="ECO:0000256" key="2">
    <source>
        <dbReference type="ARBA" id="ARBA00010790"/>
    </source>
</evidence>
<dbReference type="SUPFAM" id="SSF51905">
    <property type="entry name" value="FAD/NAD(P)-binding domain"/>
    <property type="match status" value="2"/>
</dbReference>
<evidence type="ECO:0000313" key="7">
    <source>
        <dbReference type="EnsemblMetazoa" id="LLOJ006157-PA"/>
    </source>
</evidence>
<dbReference type="PROSITE" id="PS00624">
    <property type="entry name" value="GMC_OXRED_2"/>
    <property type="match status" value="2"/>
</dbReference>
<keyword evidence="4" id="KW-0274">FAD</keyword>
<dbReference type="GO" id="GO:0050660">
    <property type="term" value="F:flavin adenine dinucleotide binding"/>
    <property type="evidence" value="ECO:0007669"/>
    <property type="project" value="InterPro"/>
</dbReference>
<evidence type="ECO:0000256" key="3">
    <source>
        <dbReference type="ARBA" id="ARBA00022630"/>
    </source>
</evidence>
<keyword evidence="5" id="KW-0812">Transmembrane</keyword>
<reference evidence="7" key="1">
    <citation type="submission" date="2020-05" db="UniProtKB">
        <authorList>
            <consortium name="EnsemblMetazoa"/>
        </authorList>
    </citation>
    <scope>IDENTIFICATION</scope>
    <source>
        <strain evidence="7">Jacobina</strain>
    </source>
</reference>
<feature type="transmembrane region" description="Helical" evidence="5">
    <location>
        <begin position="7"/>
        <end position="30"/>
    </location>
</feature>
<evidence type="ECO:0000256" key="5">
    <source>
        <dbReference type="SAM" id="Phobius"/>
    </source>
</evidence>
<dbReference type="VEuPathDB" id="VectorBase:LLOJ006157"/>
<proteinExistence type="inferred from homology"/>
<keyword evidence="8" id="KW-1185">Reference proteome</keyword>
<sequence>MWRLNLYLSVVAWKIACCSLFGILLTWNFLQNLNIFPVEIKNEYEYIIVGTGVGGATVAAGIASEDVLVLEAGMEAPFFMDIPVLGPMLQNSPYEWNYYTMPQEKAAKAMKNHQLHCPQGKVFGGSHMLNNLLYLRGHPEDYRVYVEGDYDFHRDIEEYFERFEADLQPQKLKFHTKLADAFAEAGQEIDGGSFGSPHVTQSNGMRFTMAKFYQKLTREGKREGHQLILGALVTRVTFEEPQMCANGVEFIKSNQRYTAKARKGVILAAGAIGSPKILLQSGIGPTEHLQDVGIPVRSNLPVGENLMDHVTTGYNLVLLNESLHMDIFDILSPQSLYSYIFHAEGPLTMAGCESTAILPAPPGELPNLQFMVLPVGVTQDYGAHLRAITNIDDTAWRGYFEKMLGMSSVTILPTLLHPKSRGFIQLRDSNPTSPPIINPKYLSHPDDAQILIQGIRTLQELLSTEAMKKIGAEINPLLFPGCESHQWDTTAYWKCYVEHVTLSAFHTAGTCSMGSVVEKDFRVRNVEKLFVVDASVMPTLPSANPIATIGMLAHRHQLILGALVTRVTFEEPQMRANGVEFIKSNRRYAVKARKGVILAAGAIGSPKILLQSGIGPTEHLQDVGIPVRSNLPVGENLMDHVTTGYNLVLLNESLHMDIFDILSPQSLYSYIFHAEGPLTMAGCESTAILPAPPGELPNLQFMVLPVGVTQDYGAHLRAITNIDDTAWRGYFEKMLGMSSVTILPTLLHPKSRGFIQLRDSNPTSPPIINPKYLSHPDDAQILIQGIRTLQELLSTEAMKKIGAEINPLLFPGCESHQWDTTAYWKCYVEHVTLSAFHTAGTCSMGSVVEKDFRVRNVEKLFVVDASVMPTLPSANPIATIGMLAHRCVTIVNLAPTFQSYY</sequence>